<dbReference type="PANTHER" id="PTHR31552:SF8">
    <property type="entry name" value="SERPENTINE RECEPTOR CLASS GAMMA"/>
    <property type="match status" value="1"/>
</dbReference>
<evidence type="ECO:0000256" key="6">
    <source>
        <dbReference type="RuleBase" id="RU280813"/>
    </source>
</evidence>
<dbReference type="WBParaSite" id="Gr19_v10_g3600.t1">
    <property type="protein sequence ID" value="Gr19_v10_g3600.t1"/>
    <property type="gene ID" value="Gr19_v10_g3600"/>
</dbReference>
<dbReference type="Pfam" id="PF02118">
    <property type="entry name" value="Srg"/>
    <property type="match status" value="1"/>
</dbReference>
<feature type="transmembrane region" description="Helical" evidence="6">
    <location>
        <begin position="134"/>
        <end position="153"/>
    </location>
</feature>
<feature type="transmembrane region" description="Helical" evidence="6">
    <location>
        <begin position="233"/>
        <end position="257"/>
    </location>
</feature>
<feature type="transmembrane region" description="Helical" evidence="6">
    <location>
        <begin position="47"/>
        <end position="69"/>
    </location>
</feature>
<reference evidence="9 10" key="1">
    <citation type="submission" date="2022-11" db="UniProtKB">
        <authorList>
            <consortium name="WormBaseParasite"/>
        </authorList>
    </citation>
    <scope>IDENTIFICATION</scope>
</reference>
<dbReference type="GO" id="GO:0007606">
    <property type="term" value="P:sensory perception of chemical stimulus"/>
    <property type="evidence" value="ECO:0007669"/>
    <property type="project" value="UniProtKB-UniRule"/>
</dbReference>
<organism evidence="8 10">
    <name type="scientific">Globodera rostochiensis</name>
    <name type="common">Golden nematode worm</name>
    <name type="synonym">Heterodera rostochiensis</name>
    <dbReference type="NCBI Taxonomy" id="31243"/>
    <lineage>
        <taxon>Eukaryota</taxon>
        <taxon>Metazoa</taxon>
        <taxon>Ecdysozoa</taxon>
        <taxon>Nematoda</taxon>
        <taxon>Chromadorea</taxon>
        <taxon>Rhabditida</taxon>
        <taxon>Tylenchina</taxon>
        <taxon>Tylenchomorpha</taxon>
        <taxon>Tylenchoidea</taxon>
        <taxon>Heteroderidae</taxon>
        <taxon>Heteroderinae</taxon>
        <taxon>Globodera</taxon>
    </lineage>
</organism>
<dbReference type="AlphaFoldDB" id="A0A914HRM0"/>
<dbReference type="Gene3D" id="1.20.1070.10">
    <property type="entry name" value="Rhodopsin 7-helix transmembrane proteins"/>
    <property type="match status" value="1"/>
</dbReference>
<evidence type="ECO:0000256" key="4">
    <source>
        <dbReference type="ARBA" id="ARBA00022989"/>
    </source>
</evidence>
<feature type="region of interest" description="Disordered" evidence="7">
    <location>
        <begin position="319"/>
        <end position="363"/>
    </location>
</feature>
<dbReference type="Proteomes" id="UP000887572">
    <property type="component" value="Unplaced"/>
</dbReference>
<accession>A0A914HRM0</accession>
<feature type="transmembrane region" description="Helical" evidence="6">
    <location>
        <begin position="185"/>
        <end position="212"/>
    </location>
</feature>
<dbReference type="SUPFAM" id="SSF81321">
    <property type="entry name" value="Family A G protein-coupled receptor-like"/>
    <property type="match status" value="1"/>
</dbReference>
<keyword evidence="3 6" id="KW-0812">Transmembrane</keyword>
<dbReference type="WBParaSite" id="Gr19_v10_g3601.t1">
    <property type="protein sequence ID" value="Gr19_v10_g3601.t1"/>
    <property type="gene ID" value="Gr19_v10_g3601"/>
</dbReference>
<comment type="subcellular location">
    <subcellularLocation>
        <location evidence="1">Membrane</location>
        <topology evidence="1">Multi-pass membrane protein</topology>
    </subcellularLocation>
</comment>
<comment type="similarity">
    <text evidence="2 6">Belongs to the nematode receptor-like protein srg family.</text>
</comment>
<proteinExistence type="inferred from homology"/>
<feature type="transmembrane region" description="Helical" evidence="6">
    <location>
        <begin position="15"/>
        <end position="35"/>
    </location>
</feature>
<evidence type="ECO:0000256" key="2">
    <source>
        <dbReference type="ARBA" id="ARBA00005692"/>
    </source>
</evidence>
<keyword evidence="5 6" id="KW-0472">Membrane</keyword>
<feature type="compositionally biased region" description="Basic and acidic residues" evidence="7">
    <location>
        <begin position="341"/>
        <end position="361"/>
    </location>
</feature>
<evidence type="ECO:0000256" key="3">
    <source>
        <dbReference type="ARBA" id="ARBA00022692"/>
    </source>
</evidence>
<evidence type="ECO:0000256" key="5">
    <source>
        <dbReference type="ARBA" id="ARBA00023136"/>
    </source>
</evidence>
<dbReference type="GO" id="GO:0016020">
    <property type="term" value="C:membrane"/>
    <property type="evidence" value="ECO:0007669"/>
    <property type="project" value="UniProtKB-SubCell"/>
</dbReference>
<evidence type="ECO:0000256" key="7">
    <source>
        <dbReference type="SAM" id="MobiDB-lite"/>
    </source>
</evidence>
<keyword evidence="8" id="KW-1185">Reference proteome</keyword>
<evidence type="ECO:0000313" key="10">
    <source>
        <dbReference type="WBParaSite" id="Gr19_v10_g3601.t1"/>
    </source>
</evidence>
<feature type="transmembrane region" description="Helical" evidence="6">
    <location>
        <begin position="89"/>
        <end position="114"/>
    </location>
</feature>
<name>A0A914HRM0_GLORO</name>
<sequence>MADFVNWTLSVQMPILYITISISIPSMALYVAEIITIVRHKKFHTSFYALFVMRAIPDWLGVLGNFYGYRLPSIFGAVLYPIYSQFPNWMLAIPLFLSGHTFEANNLVTILILLNRLSAIIMPTKHEKMWRKMLPFLTIFVYCMPLITCWPVLKMNGILYLYAPNSTTDRNFAITEAGDAPYIHYNTYICTAFSVIFMIICILINIATFMAYKLHVKNVGTNGNTFDDIEQKLLIYAFATFLGHALVASLFLIAEVINMIDPTIMVVVLIYYPLVMDTGTVVLSSWLLLWASGTFRQQLIKDFGIIRINKVQNIRVNAQDGARNNNRRTTPANNRQPPRRVRFEDNLPRRHEPEEQQEVRRSTRQRKLVQRLNLWLG</sequence>
<evidence type="ECO:0000256" key="1">
    <source>
        <dbReference type="ARBA" id="ARBA00004141"/>
    </source>
</evidence>
<dbReference type="GO" id="GO:0004888">
    <property type="term" value="F:transmembrane signaling receptor activity"/>
    <property type="evidence" value="ECO:0007669"/>
    <property type="project" value="InterPro"/>
</dbReference>
<protein>
    <recommendedName>
        <fullName evidence="6">Serpentine receptor class gamma</fullName>
    </recommendedName>
</protein>
<dbReference type="InterPro" id="IPR000609">
    <property type="entry name" value="7TM_GPCR_serpentine_rcpt_Srg"/>
</dbReference>
<evidence type="ECO:0000313" key="8">
    <source>
        <dbReference type="Proteomes" id="UP000887572"/>
    </source>
</evidence>
<keyword evidence="4 6" id="KW-1133">Transmembrane helix</keyword>
<dbReference type="PANTHER" id="PTHR31552">
    <property type="entry name" value="SERPENTINE RECEPTOR CLASS GAMMA"/>
    <property type="match status" value="1"/>
</dbReference>
<feature type="transmembrane region" description="Helical" evidence="6">
    <location>
        <begin position="269"/>
        <end position="291"/>
    </location>
</feature>
<evidence type="ECO:0000313" key="9">
    <source>
        <dbReference type="WBParaSite" id="Gr19_v10_g3600.t1"/>
    </source>
</evidence>
<feature type="compositionally biased region" description="Low complexity" evidence="7">
    <location>
        <begin position="322"/>
        <end position="336"/>
    </location>
</feature>